<organism evidence="1 2">
    <name type="scientific">Umezawaea endophytica</name>
    <dbReference type="NCBI Taxonomy" id="1654476"/>
    <lineage>
        <taxon>Bacteria</taxon>
        <taxon>Bacillati</taxon>
        <taxon>Actinomycetota</taxon>
        <taxon>Actinomycetes</taxon>
        <taxon>Pseudonocardiales</taxon>
        <taxon>Pseudonocardiaceae</taxon>
        <taxon>Umezawaea</taxon>
    </lineage>
</organism>
<dbReference type="Proteomes" id="UP001141259">
    <property type="component" value="Unassembled WGS sequence"/>
</dbReference>
<keyword evidence="2" id="KW-1185">Reference proteome</keyword>
<accession>A0A9X3A4Q5</accession>
<evidence type="ECO:0000313" key="1">
    <source>
        <dbReference type="EMBL" id="MCS7481513.1"/>
    </source>
</evidence>
<sequence length="89" mass="9132">MVGSAELVVEALVARVAVREAGWASPAVVDSSAALKALACKALGNRGAELVERPAEFRGELLRELRDPCPALVAAAREVLTSTGVGPPP</sequence>
<gene>
    <name evidence="1" type="ORF">NZH93_32055</name>
</gene>
<reference evidence="1" key="1">
    <citation type="submission" date="2022-08" db="EMBL/GenBank/DDBJ databases">
        <authorList>
            <person name="Tistechok S."/>
            <person name="Samborskyy M."/>
            <person name="Roman I."/>
        </authorList>
    </citation>
    <scope>NUCLEOTIDE SEQUENCE</scope>
    <source>
        <strain evidence="1">DSM 103496</strain>
    </source>
</reference>
<dbReference type="AlphaFoldDB" id="A0A9X3A4Q5"/>
<dbReference type="RefSeq" id="WP_259627000.1">
    <property type="nucleotide sequence ID" value="NZ_JANYMP010000018.1"/>
</dbReference>
<proteinExistence type="predicted"/>
<evidence type="ECO:0000313" key="2">
    <source>
        <dbReference type="Proteomes" id="UP001141259"/>
    </source>
</evidence>
<protein>
    <submittedName>
        <fullName evidence="1">Uncharacterized protein</fullName>
    </submittedName>
</protein>
<comment type="caution">
    <text evidence="1">The sequence shown here is derived from an EMBL/GenBank/DDBJ whole genome shotgun (WGS) entry which is preliminary data.</text>
</comment>
<dbReference type="EMBL" id="JANYMP010000018">
    <property type="protein sequence ID" value="MCS7481513.1"/>
    <property type="molecule type" value="Genomic_DNA"/>
</dbReference>
<name>A0A9X3A4Q5_9PSEU</name>